<sequence>MTHHPSLLDDAKPKHQHGSTERIVEKDAPISTGYSLPDRRLLTLEAHIFASKGSNGHVADDPVSIPVGRCLLPELHCTLSRHWGRTTRQLFHRLAELGGNPPRGIKFDPTGLPPMFSWWRSFSVRPELVVGKRRTLR</sequence>
<dbReference type="WBParaSite" id="TMUE_1000002729.1">
    <property type="protein sequence ID" value="TMUE_1000002729.1"/>
    <property type="gene ID" value="WBGene00298448"/>
</dbReference>
<reference evidence="3" key="1">
    <citation type="submission" date="2019-12" db="UniProtKB">
        <authorList>
            <consortium name="WormBaseParasite"/>
        </authorList>
    </citation>
    <scope>IDENTIFICATION</scope>
</reference>
<feature type="region of interest" description="Disordered" evidence="1">
    <location>
        <begin position="1"/>
        <end position="28"/>
    </location>
</feature>
<protein>
    <submittedName>
        <fullName evidence="3">Uncharacterized protein</fullName>
    </submittedName>
</protein>
<evidence type="ECO:0000313" key="2">
    <source>
        <dbReference type="Proteomes" id="UP000046395"/>
    </source>
</evidence>
<name>A0A5S6Q6C9_TRIMR</name>
<evidence type="ECO:0000313" key="3">
    <source>
        <dbReference type="WBParaSite" id="TMUE_1000002729.1"/>
    </source>
</evidence>
<accession>A0A5S6Q6C9</accession>
<proteinExistence type="predicted"/>
<keyword evidence="2" id="KW-1185">Reference proteome</keyword>
<dbReference type="Proteomes" id="UP000046395">
    <property type="component" value="Unassembled WGS sequence"/>
</dbReference>
<evidence type="ECO:0000256" key="1">
    <source>
        <dbReference type="SAM" id="MobiDB-lite"/>
    </source>
</evidence>
<dbReference type="AlphaFoldDB" id="A0A5S6Q6C9"/>
<organism evidence="2 3">
    <name type="scientific">Trichuris muris</name>
    <name type="common">Mouse whipworm</name>
    <dbReference type="NCBI Taxonomy" id="70415"/>
    <lineage>
        <taxon>Eukaryota</taxon>
        <taxon>Metazoa</taxon>
        <taxon>Ecdysozoa</taxon>
        <taxon>Nematoda</taxon>
        <taxon>Enoplea</taxon>
        <taxon>Dorylaimia</taxon>
        <taxon>Trichinellida</taxon>
        <taxon>Trichuridae</taxon>
        <taxon>Trichuris</taxon>
    </lineage>
</organism>